<dbReference type="InterPro" id="IPR006311">
    <property type="entry name" value="TAT_signal"/>
</dbReference>
<feature type="chain" id="PRO_5045700095" evidence="3">
    <location>
        <begin position="30"/>
        <end position="350"/>
    </location>
</feature>
<dbReference type="RefSeq" id="WP_242937601.1">
    <property type="nucleotide sequence ID" value="NZ_CP094326.1"/>
</dbReference>
<accession>A0ABY3YNY0</accession>
<protein>
    <submittedName>
        <fullName evidence="4">6-bladed beta-propeller</fullName>
    </submittedName>
</protein>
<dbReference type="EMBL" id="CP094326">
    <property type="protein sequence ID" value="UNY99201.1"/>
    <property type="molecule type" value="Genomic_DNA"/>
</dbReference>
<dbReference type="PANTHER" id="PTHR10680">
    <property type="entry name" value="PEPTIDYL-GLYCINE ALPHA-AMIDATING MONOOXYGENASE"/>
    <property type="match status" value="1"/>
</dbReference>
<dbReference type="Proteomes" id="UP000829476">
    <property type="component" value="Chromosome"/>
</dbReference>
<evidence type="ECO:0000313" key="4">
    <source>
        <dbReference type="EMBL" id="UNY99201.1"/>
    </source>
</evidence>
<organism evidence="4 5">
    <name type="scientific">Zhouia spongiae</name>
    <dbReference type="NCBI Taxonomy" id="2202721"/>
    <lineage>
        <taxon>Bacteria</taxon>
        <taxon>Pseudomonadati</taxon>
        <taxon>Bacteroidota</taxon>
        <taxon>Flavobacteriia</taxon>
        <taxon>Flavobacteriales</taxon>
        <taxon>Flavobacteriaceae</taxon>
        <taxon>Zhouia</taxon>
    </lineage>
</organism>
<evidence type="ECO:0000256" key="2">
    <source>
        <dbReference type="ARBA" id="ARBA00023180"/>
    </source>
</evidence>
<gene>
    <name evidence="4" type="ORF">MQE36_02360</name>
</gene>
<reference evidence="4 5" key="1">
    <citation type="journal article" date="2018" name="Int. J. Syst. Evol. Microbiol.">
        <title>Zhouia spongiae sp. nov., isolated from a marine sponge.</title>
        <authorList>
            <person name="Zhuang L."/>
            <person name="Lin B."/>
            <person name="Qin F."/>
            <person name="Luo L."/>
        </authorList>
    </citation>
    <scope>NUCLEOTIDE SEQUENCE [LARGE SCALE GENOMIC DNA]</scope>
    <source>
        <strain evidence="4 5">HN-Y44</strain>
    </source>
</reference>
<evidence type="ECO:0000256" key="3">
    <source>
        <dbReference type="SAM" id="SignalP"/>
    </source>
</evidence>
<dbReference type="Gene3D" id="2.120.10.30">
    <property type="entry name" value="TolB, C-terminal domain"/>
    <property type="match status" value="1"/>
</dbReference>
<keyword evidence="1 3" id="KW-0732">Signal</keyword>
<keyword evidence="2" id="KW-0325">Glycoprotein</keyword>
<name>A0ABY3YNY0_9FLAO</name>
<evidence type="ECO:0000313" key="5">
    <source>
        <dbReference type="Proteomes" id="UP000829476"/>
    </source>
</evidence>
<proteinExistence type="predicted"/>
<keyword evidence="5" id="KW-1185">Reference proteome</keyword>
<dbReference type="InterPro" id="IPR011042">
    <property type="entry name" value="6-blade_b-propeller_TolB-like"/>
</dbReference>
<dbReference type="SUPFAM" id="SSF101898">
    <property type="entry name" value="NHL repeat"/>
    <property type="match status" value="1"/>
</dbReference>
<evidence type="ECO:0000256" key="1">
    <source>
        <dbReference type="ARBA" id="ARBA00022729"/>
    </source>
</evidence>
<dbReference type="PROSITE" id="PS51318">
    <property type="entry name" value="TAT"/>
    <property type="match status" value="1"/>
</dbReference>
<dbReference type="PANTHER" id="PTHR10680:SF28">
    <property type="entry name" value="SMP-30_GLUCONOLACTONASE_LRE-LIKE REGION DOMAIN-CONTAINING PROTEIN"/>
    <property type="match status" value="1"/>
</dbReference>
<sequence>MMQSGRRSFLKKSALATGGLLTFSQLSSAFSIDRNNDIIIGHNNHRYKVNLNWGDLDPAKTPVKDCHEIVQDSQGRIVMLTNHTKNNVLIYDKSGKLLDKWGTEYPGGHGLTLAKENGEDFLFITDYERHQVIKTTIDGKVVMTLDCPLDTGHYAQKEAYKPTETTVLENGDFYIADGYGNQFILHYNHKGELLNVFGGRGREEHQFINAHGICYDNRDKANPCLLITAREQNVLKKFSLEGEYLSSIPVPGALICRPVIHNNEVYFAVLKSKEAANDDSGFLLIMDDQDQVVSCPGATKPVYENHQLDQLYQTIRLFQHPHDVCVDEDDSIYVAQWNSGQTYPIKLTRV</sequence>
<feature type="signal peptide" evidence="3">
    <location>
        <begin position="1"/>
        <end position="29"/>
    </location>
</feature>